<evidence type="ECO:0000256" key="4">
    <source>
        <dbReference type="SAM" id="Coils"/>
    </source>
</evidence>
<dbReference type="OrthoDB" id="4864106at2"/>
<dbReference type="GO" id="GO:0031411">
    <property type="term" value="C:gas vesicle"/>
    <property type="evidence" value="ECO:0007669"/>
    <property type="project" value="UniProtKB-SubCell"/>
</dbReference>
<evidence type="ECO:0000313" key="5">
    <source>
        <dbReference type="EMBL" id="GEC06039.1"/>
    </source>
</evidence>
<protein>
    <submittedName>
        <fullName evidence="5">Gas vesicle protein</fullName>
    </submittedName>
</protein>
<feature type="coiled-coil region" evidence="4">
    <location>
        <begin position="88"/>
        <end position="139"/>
    </location>
</feature>
<dbReference type="PANTHER" id="PTHR36852:SF1">
    <property type="entry name" value="PROTEIN GVPL 2"/>
    <property type="match status" value="1"/>
</dbReference>
<dbReference type="Proteomes" id="UP000317881">
    <property type="component" value="Unassembled WGS sequence"/>
</dbReference>
<dbReference type="GO" id="GO:0031412">
    <property type="term" value="P:gas vesicle organization"/>
    <property type="evidence" value="ECO:0007669"/>
    <property type="project" value="InterPro"/>
</dbReference>
<name>A0A4Y3VKA9_9ACTN</name>
<gene>
    <name evidence="5" type="ORF">SSP24_36940</name>
</gene>
<dbReference type="InterPro" id="IPR009430">
    <property type="entry name" value="GvpL/GvpF"/>
</dbReference>
<dbReference type="RefSeq" id="WP_141310707.1">
    <property type="nucleotide sequence ID" value="NZ_BJND01000024.1"/>
</dbReference>
<evidence type="ECO:0000256" key="2">
    <source>
        <dbReference type="ARBA" id="ARBA00035108"/>
    </source>
</evidence>
<keyword evidence="1" id="KW-0304">Gas vesicle</keyword>
<evidence type="ECO:0000256" key="1">
    <source>
        <dbReference type="ARBA" id="ARBA00022987"/>
    </source>
</evidence>
<dbReference type="PANTHER" id="PTHR36852">
    <property type="entry name" value="PROTEIN GVPL 2"/>
    <property type="match status" value="1"/>
</dbReference>
<keyword evidence="4" id="KW-0175">Coiled coil</keyword>
<comment type="subcellular location">
    <subcellularLocation>
        <location evidence="2">Gas vesicle</location>
    </subcellularLocation>
</comment>
<dbReference type="AlphaFoldDB" id="A0A4Y3VKA9"/>
<comment type="caution">
    <text evidence="5">The sequence shown here is derived from an EMBL/GenBank/DDBJ whole genome shotgun (WGS) entry which is preliminary data.</text>
</comment>
<accession>A0A4Y3VKA9</accession>
<dbReference type="Pfam" id="PF06386">
    <property type="entry name" value="GvpL_GvpF"/>
    <property type="match status" value="1"/>
</dbReference>
<sequence length="237" mass="26142">MSLYVYAITKASHPLRLDDLDGVGESHSELHVVRGDSLCAVVSEAPEDLSVARRDLEAHHAVQERLWSDGVSLPLGFGFVAQDEDAVRAVLEQGAEQYAQRLAELADRVEFNVKGVQDEDTLLRQIVEESDRIRELNEATREGRGSPEQRLELGQLVAAEVQSRQDALAAQIVAALRPLVYAESLSPPSEQYFVNASFLVDRGKSEEFTDSCGELTEQLPEGVELRLQGPLPPYSFA</sequence>
<organism evidence="5 6">
    <name type="scientific">Streptomyces spinoverrucosus</name>
    <dbReference type="NCBI Taxonomy" id="284043"/>
    <lineage>
        <taxon>Bacteria</taxon>
        <taxon>Bacillati</taxon>
        <taxon>Actinomycetota</taxon>
        <taxon>Actinomycetes</taxon>
        <taxon>Kitasatosporales</taxon>
        <taxon>Streptomycetaceae</taxon>
        <taxon>Streptomyces</taxon>
    </lineage>
</organism>
<dbReference type="EMBL" id="BJND01000024">
    <property type="protein sequence ID" value="GEC06039.1"/>
    <property type="molecule type" value="Genomic_DNA"/>
</dbReference>
<evidence type="ECO:0000256" key="3">
    <source>
        <dbReference type="ARBA" id="ARBA00035643"/>
    </source>
</evidence>
<reference evidence="5 6" key="1">
    <citation type="submission" date="2019-06" db="EMBL/GenBank/DDBJ databases">
        <title>Whole genome shotgun sequence of Streptomyces spinoverrucosus NBRC 14228.</title>
        <authorList>
            <person name="Hosoyama A."/>
            <person name="Uohara A."/>
            <person name="Ohji S."/>
            <person name="Ichikawa N."/>
        </authorList>
    </citation>
    <scope>NUCLEOTIDE SEQUENCE [LARGE SCALE GENOMIC DNA]</scope>
    <source>
        <strain evidence="5 6">NBRC 14228</strain>
    </source>
</reference>
<comment type="similarity">
    <text evidence="3">Belongs to the gas vesicle GvpF/GvpL family.</text>
</comment>
<keyword evidence="6" id="KW-1185">Reference proteome</keyword>
<evidence type="ECO:0000313" key="6">
    <source>
        <dbReference type="Proteomes" id="UP000317881"/>
    </source>
</evidence>
<proteinExistence type="inferred from homology"/>